<name>A0A9P0ED69_NEZVI</name>
<dbReference type="AlphaFoldDB" id="A0A9P0ED69"/>
<protein>
    <submittedName>
        <fullName evidence="1">Uncharacterized protein</fullName>
    </submittedName>
</protein>
<keyword evidence="2" id="KW-1185">Reference proteome</keyword>
<organism evidence="1 2">
    <name type="scientific">Nezara viridula</name>
    <name type="common">Southern green stink bug</name>
    <name type="synonym">Cimex viridulus</name>
    <dbReference type="NCBI Taxonomy" id="85310"/>
    <lineage>
        <taxon>Eukaryota</taxon>
        <taxon>Metazoa</taxon>
        <taxon>Ecdysozoa</taxon>
        <taxon>Arthropoda</taxon>
        <taxon>Hexapoda</taxon>
        <taxon>Insecta</taxon>
        <taxon>Pterygota</taxon>
        <taxon>Neoptera</taxon>
        <taxon>Paraneoptera</taxon>
        <taxon>Hemiptera</taxon>
        <taxon>Heteroptera</taxon>
        <taxon>Panheteroptera</taxon>
        <taxon>Pentatomomorpha</taxon>
        <taxon>Pentatomoidea</taxon>
        <taxon>Pentatomidae</taxon>
        <taxon>Pentatominae</taxon>
        <taxon>Nezara</taxon>
    </lineage>
</organism>
<dbReference type="PANTHER" id="PTHR11257">
    <property type="entry name" value="CHEMOSENSORY PROTEIN-RELATED"/>
    <property type="match status" value="1"/>
</dbReference>
<reference evidence="1" key="1">
    <citation type="submission" date="2022-01" db="EMBL/GenBank/DDBJ databases">
        <authorList>
            <person name="King R."/>
        </authorList>
    </citation>
    <scope>NUCLEOTIDE SEQUENCE</scope>
</reference>
<sequence>MHGLIIIPDRLRQVKLFQPGPSRAEERGEKWVYIRLGLLELRLIYLRSKMRVILAVILFAGVALARPDGYTTKYDNIDLDEILNNDRLYQKYFQCLTNKGKCTPDGKQLKDILPDALKSKCAKCNERQKKGAEKVFKHLLDKKPNDYKTLEKIYDPQGTYRAQYKSEAEKKGIKI</sequence>
<accession>A0A9P0ED69</accession>
<dbReference type="Pfam" id="PF03392">
    <property type="entry name" value="OS-D"/>
    <property type="match status" value="1"/>
</dbReference>
<dbReference type="Proteomes" id="UP001152798">
    <property type="component" value="Chromosome 3"/>
</dbReference>
<dbReference type="PANTHER" id="PTHR11257:SF12">
    <property type="entry name" value="EJACULATORY BULB-SPECIFIC PROTEIN 3-RELATED"/>
    <property type="match status" value="1"/>
</dbReference>
<dbReference type="InterPro" id="IPR005055">
    <property type="entry name" value="A10/PebIII"/>
</dbReference>
<dbReference type="EMBL" id="OV725079">
    <property type="protein sequence ID" value="CAH1395240.1"/>
    <property type="molecule type" value="Genomic_DNA"/>
</dbReference>
<evidence type="ECO:0000313" key="2">
    <source>
        <dbReference type="Proteomes" id="UP001152798"/>
    </source>
</evidence>
<dbReference type="SUPFAM" id="SSF100910">
    <property type="entry name" value="Chemosensory protein Csp2"/>
    <property type="match status" value="1"/>
</dbReference>
<dbReference type="InterPro" id="IPR036682">
    <property type="entry name" value="OS_D_A10/PebIII_sf"/>
</dbReference>
<dbReference type="Gene3D" id="1.10.2080.10">
    <property type="entry name" value="Insect odorant-binding protein A10/Ejaculatory bulb-specific protein 3"/>
    <property type="match status" value="1"/>
</dbReference>
<dbReference type="OrthoDB" id="6344725at2759"/>
<gene>
    <name evidence="1" type="ORF">NEZAVI_LOCUS5551</name>
</gene>
<evidence type="ECO:0000313" key="1">
    <source>
        <dbReference type="EMBL" id="CAH1395240.1"/>
    </source>
</evidence>
<proteinExistence type="predicted"/>